<sequence length="446" mass="48733">MRWFVFSAATGLLALFGCSTSSDSGSSGFSGEDVALTSSDGTQGPRGNCVGTTPYDAWVADPNLCVYVFATNLGRARQFAFAPNGDLFVNNRDKVTVLWDADRNGASDTNERATFATAAGLNHGLVFGPDGDFVYASSDTTIYRWTYERGDRAAKGPAEIVVKNMPAAGRHNSRTLVFDSEGRLYVNVGSATNTDATPELWATRSQVRRFDLPENIPAGGIDYAKGDIVASGMRNEVGLFIDRRNRLWGVENERDELIDDRFGGDIHTDNPGEEINVVATGDDERARTKFHGYPFCYSEYKLTGGAGLGTQWSDRTLAPEIRKTDAWCRDPREVRPPKFVMQAHWAPLGIVQYTERSLPYRDDFIIAVHGSWNRLPAVGKLLAVARYRNGDIVSVEPIVGAKNASGGLEQGAAGAPRPVDVRQGRDGALYYSDDAGGRIFKVGYRR</sequence>
<dbReference type="EMBL" id="CP089984">
    <property type="protein sequence ID" value="WXB18146.1"/>
    <property type="molecule type" value="Genomic_DNA"/>
</dbReference>
<proteinExistence type="predicted"/>
<organism evidence="2 3">
    <name type="scientific">Pendulispora albinea</name>
    <dbReference type="NCBI Taxonomy" id="2741071"/>
    <lineage>
        <taxon>Bacteria</taxon>
        <taxon>Pseudomonadati</taxon>
        <taxon>Myxococcota</taxon>
        <taxon>Myxococcia</taxon>
        <taxon>Myxococcales</taxon>
        <taxon>Sorangiineae</taxon>
        <taxon>Pendulisporaceae</taxon>
        <taxon>Pendulispora</taxon>
    </lineage>
</organism>
<dbReference type="PANTHER" id="PTHR19328">
    <property type="entry name" value="HEDGEHOG-INTERACTING PROTEIN"/>
    <property type="match status" value="1"/>
</dbReference>
<accession>A0ABZ2M6Q4</accession>
<reference evidence="2 3" key="1">
    <citation type="submission" date="2021-12" db="EMBL/GenBank/DDBJ databases">
        <title>Discovery of the Pendulisporaceae a myxobacterial family with distinct sporulation behavior and unique specialized metabolism.</title>
        <authorList>
            <person name="Garcia R."/>
            <person name="Popoff A."/>
            <person name="Bader C.D."/>
            <person name="Loehr J."/>
            <person name="Walesch S."/>
            <person name="Walt C."/>
            <person name="Boldt J."/>
            <person name="Bunk B."/>
            <person name="Haeckl F.J.F.P.J."/>
            <person name="Gunesch A.P."/>
            <person name="Birkelbach J."/>
            <person name="Nuebel U."/>
            <person name="Pietschmann T."/>
            <person name="Bach T."/>
            <person name="Mueller R."/>
        </authorList>
    </citation>
    <scope>NUCLEOTIDE SEQUENCE [LARGE SCALE GENOMIC DNA]</scope>
    <source>
        <strain evidence="2 3">MSr11954</strain>
    </source>
</reference>
<dbReference type="SUPFAM" id="SSF50952">
    <property type="entry name" value="Soluble quinoprotein glucose dehydrogenase"/>
    <property type="match status" value="1"/>
</dbReference>
<dbReference type="PROSITE" id="PS51257">
    <property type="entry name" value="PROKAR_LIPOPROTEIN"/>
    <property type="match status" value="1"/>
</dbReference>
<dbReference type="PANTHER" id="PTHR19328:SF53">
    <property type="entry name" value="MEMBRANE PROTEIN"/>
    <property type="match status" value="1"/>
</dbReference>
<gene>
    <name evidence="2" type="ORF">LZC94_12900</name>
</gene>
<dbReference type="InterPro" id="IPR054539">
    <property type="entry name" value="Beta-prop_PDH"/>
</dbReference>
<evidence type="ECO:0000313" key="3">
    <source>
        <dbReference type="Proteomes" id="UP001370348"/>
    </source>
</evidence>
<dbReference type="InterPro" id="IPR011042">
    <property type="entry name" value="6-blade_b-propeller_TolB-like"/>
</dbReference>
<dbReference type="Pfam" id="PF22807">
    <property type="entry name" value="TrAA12"/>
    <property type="match status" value="1"/>
</dbReference>
<dbReference type="InterPro" id="IPR011041">
    <property type="entry name" value="Quinoprot_gluc/sorb_DH_b-prop"/>
</dbReference>
<dbReference type="Proteomes" id="UP001370348">
    <property type="component" value="Chromosome"/>
</dbReference>
<evidence type="ECO:0000313" key="2">
    <source>
        <dbReference type="EMBL" id="WXB18146.1"/>
    </source>
</evidence>
<dbReference type="Gene3D" id="2.120.10.30">
    <property type="entry name" value="TolB, C-terminal domain"/>
    <property type="match status" value="1"/>
</dbReference>
<name>A0ABZ2M6Q4_9BACT</name>
<dbReference type="RefSeq" id="WP_394827788.1">
    <property type="nucleotide sequence ID" value="NZ_CP089984.1"/>
</dbReference>
<protein>
    <submittedName>
        <fullName evidence="2">PQQ-dependent sugar dehydrogenase</fullName>
    </submittedName>
</protein>
<feature type="domain" description="Pyrroloquinoline quinone-dependent pyranose dehydrogenase beta-propeller" evidence="1">
    <location>
        <begin position="61"/>
        <end position="442"/>
    </location>
</feature>
<keyword evidence="3" id="KW-1185">Reference proteome</keyword>
<evidence type="ECO:0000259" key="1">
    <source>
        <dbReference type="Pfam" id="PF22807"/>
    </source>
</evidence>